<dbReference type="EMBL" id="CAXHTA020000009">
    <property type="protein sequence ID" value="CAL5223770.1"/>
    <property type="molecule type" value="Genomic_DNA"/>
</dbReference>
<gene>
    <name evidence="8" type="primary">g6335</name>
    <name evidence="8" type="ORF">VP750_LOCUS5429</name>
</gene>
<protein>
    <submittedName>
        <fullName evidence="8">G6335 protein</fullName>
    </submittedName>
</protein>
<dbReference type="Gene3D" id="3.30.1490.120">
    <property type="entry name" value="RNA polymerase Rpb7-like, N-terminal domain"/>
    <property type="match status" value="1"/>
</dbReference>
<dbReference type="Proteomes" id="UP001497392">
    <property type="component" value="Unassembled WGS sequence"/>
</dbReference>
<evidence type="ECO:0000259" key="7">
    <source>
        <dbReference type="Pfam" id="PF08292"/>
    </source>
</evidence>
<dbReference type="Pfam" id="PF03876">
    <property type="entry name" value="SHS2_Rpb7-N"/>
    <property type="match status" value="1"/>
</dbReference>
<sequence length="215" mass="24369">MFFICDVEDKIRVDPGDLGRPLLDAVTSVIEQLYIDKVLHDLGLVITIYDILSIEGGFIYPSDGAAHYTVKFRLVVFRPFINEVLTGRLTRCDKEGLHVSLDFFDDIFIPEHALKDPQHFDEEEGLWYWDFEGNKMFYDVEEQVRFRVKNVKFQKPPSVQELRSKGGEDDLSGTAAKPIAIMQIIGSADQDGCGMVAWWEQQEEANGGAAMEGQS</sequence>
<keyword evidence="4" id="KW-0804">Transcription</keyword>
<evidence type="ECO:0000259" key="6">
    <source>
        <dbReference type="Pfam" id="PF03876"/>
    </source>
</evidence>
<dbReference type="InterPro" id="IPR045113">
    <property type="entry name" value="Rpb7-like"/>
</dbReference>
<dbReference type="SUPFAM" id="SSF88798">
    <property type="entry name" value="N-terminal, heterodimerisation domain of RBP7 (RpoE)"/>
    <property type="match status" value="1"/>
</dbReference>
<keyword evidence="5" id="KW-0539">Nucleus</keyword>
<reference evidence="8 9" key="1">
    <citation type="submission" date="2024-06" db="EMBL/GenBank/DDBJ databases">
        <authorList>
            <person name="Kraege A."/>
            <person name="Thomma B."/>
        </authorList>
    </citation>
    <scope>NUCLEOTIDE SEQUENCE [LARGE SCALE GENOMIC DNA]</scope>
</reference>
<evidence type="ECO:0000256" key="2">
    <source>
        <dbReference type="ARBA" id="ARBA00009307"/>
    </source>
</evidence>
<dbReference type="InterPro" id="IPR005576">
    <property type="entry name" value="Rpb7-like_N"/>
</dbReference>
<dbReference type="InterPro" id="IPR036898">
    <property type="entry name" value="RNA_pol_Rpb7-like_N_sf"/>
</dbReference>
<evidence type="ECO:0000256" key="5">
    <source>
        <dbReference type="ARBA" id="ARBA00023242"/>
    </source>
</evidence>
<organism evidence="8 9">
    <name type="scientific">Coccomyxa viridis</name>
    <dbReference type="NCBI Taxonomy" id="1274662"/>
    <lineage>
        <taxon>Eukaryota</taxon>
        <taxon>Viridiplantae</taxon>
        <taxon>Chlorophyta</taxon>
        <taxon>core chlorophytes</taxon>
        <taxon>Trebouxiophyceae</taxon>
        <taxon>Trebouxiophyceae incertae sedis</taxon>
        <taxon>Coccomyxaceae</taxon>
        <taxon>Coccomyxa</taxon>
    </lineage>
</organism>
<dbReference type="InterPro" id="IPR012340">
    <property type="entry name" value="NA-bd_OB-fold"/>
</dbReference>
<evidence type="ECO:0000313" key="9">
    <source>
        <dbReference type="Proteomes" id="UP001497392"/>
    </source>
</evidence>
<name>A0ABP1FZ36_9CHLO</name>
<feature type="domain" description="RNA polymerase Rpb7-like N-terminal" evidence="6">
    <location>
        <begin position="8"/>
        <end position="64"/>
    </location>
</feature>
<dbReference type="PANTHER" id="PTHR12709">
    <property type="entry name" value="DNA-DIRECTED RNA POLYMERASE II, III"/>
    <property type="match status" value="1"/>
</dbReference>
<dbReference type="CDD" id="cd04330">
    <property type="entry name" value="RNAP_III_Rpc25_N"/>
    <property type="match status" value="1"/>
</dbReference>
<keyword evidence="9" id="KW-1185">Reference proteome</keyword>
<dbReference type="Pfam" id="PF08292">
    <property type="entry name" value="RNA_pol_Rbc25"/>
    <property type="match status" value="1"/>
</dbReference>
<comment type="similarity">
    <text evidence="2">Belongs to the eukaryotic RPB7/RPC8 RNA polymerase subunit family.</text>
</comment>
<evidence type="ECO:0000256" key="1">
    <source>
        <dbReference type="ARBA" id="ARBA00004123"/>
    </source>
</evidence>
<proteinExistence type="inferred from homology"/>
<comment type="subcellular location">
    <subcellularLocation>
        <location evidence="1">Nucleus</location>
    </subcellularLocation>
</comment>
<dbReference type="Gene3D" id="2.40.50.140">
    <property type="entry name" value="Nucleic acid-binding proteins"/>
    <property type="match status" value="1"/>
</dbReference>
<comment type="caution">
    <text evidence="8">The sequence shown here is derived from an EMBL/GenBank/DDBJ whole genome shotgun (WGS) entry which is preliminary data.</text>
</comment>
<feature type="domain" description="RNA polymerase III subunit Rpc25" evidence="7">
    <location>
        <begin position="83"/>
        <end position="199"/>
    </location>
</feature>
<dbReference type="PANTHER" id="PTHR12709:SF1">
    <property type="entry name" value="DNA-DIRECTED RNA POLYMERASE III SUBUNIT RPC8"/>
    <property type="match status" value="1"/>
</dbReference>
<evidence type="ECO:0000256" key="4">
    <source>
        <dbReference type="ARBA" id="ARBA00023163"/>
    </source>
</evidence>
<keyword evidence="3" id="KW-0240">DNA-directed RNA polymerase</keyword>
<evidence type="ECO:0000313" key="8">
    <source>
        <dbReference type="EMBL" id="CAL5223770.1"/>
    </source>
</evidence>
<dbReference type="InterPro" id="IPR013238">
    <property type="entry name" value="RNA_pol_III_Rbc25"/>
</dbReference>
<evidence type="ECO:0000256" key="3">
    <source>
        <dbReference type="ARBA" id="ARBA00022478"/>
    </source>
</evidence>
<accession>A0ABP1FZ36</accession>
<dbReference type="SUPFAM" id="SSF50249">
    <property type="entry name" value="Nucleic acid-binding proteins"/>
    <property type="match status" value="1"/>
</dbReference>